<evidence type="ECO:0000313" key="2">
    <source>
        <dbReference type="Proteomes" id="UP000823900"/>
    </source>
</evidence>
<proteinExistence type="predicted"/>
<name>A0A9D2HGD9_9FIRM</name>
<sequence>MAGFTNTKENGLEALIVKWLVEYNGYEKGNNADYSREYAIDEICHYH</sequence>
<accession>A0A9D2HGD9</accession>
<evidence type="ECO:0000313" key="1">
    <source>
        <dbReference type="EMBL" id="HJA70377.1"/>
    </source>
</evidence>
<comment type="caution">
    <text evidence="1">The sequence shown here is derived from an EMBL/GenBank/DDBJ whole genome shotgun (WGS) entry which is preliminary data.</text>
</comment>
<reference evidence="1" key="2">
    <citation type="submission" date="2021-04" db="EMBL/GenBank/DDBJ databases">
        <authorList>
            <person name="Gilroy R."/>
        </authorList>
    </citation>
    <scope>NUCLEOTIDE SEQUENCE</scope>
    <source>
        <strain evidence="1">CHK178-16964</strain>
    </source>
</reference>
<dbReference type="AlphaFoldDB" id="A0A9D2HGD9"/>
<protein>
    <submittedName>
        <fullName evidence="1">Uncharacterized protein</fullName>
    </submittedName>
</protein>
<gene>
    <name evidence="1" type="ORF">IAA07_02200</name>
</gene>
<dbReference type="Proteomes" id="UP000823900">
    <property type="component" value="Unassembled WGS sequence"/>
</dbReference>
<reference evidence="1" key="1">
    <citation type="journal article" date="2021" name="PeerJ">
        <title>Extensive microbial diversity within the chicken gut microbiome revealed by metagenomics and culture.</title>
        <authorList>
            <person name="Gilroy R."/>
            <person name="Ravi A."/>
            <person name="Getino M."/>
            <person name="Pursley I."/>
            <person name="Horton D.L."/>
            <person name="Alikhan N.F."/>
            <person name="Baker D."/>
            <person name="Gharbi K."/>
            <person name="Hall N."/>
            <person name="Watson M."/>
            <person name="Adriaenssens E.M."/>
            <person name="Foster-Nyarko E."/>
            <person name="Jarju S."/>
            <person name="Secka A."/>
            <person name="Antonio M."/>
            <person name="Oren A."/>
            <person name="Chaudhuri R.R."/>
            <person name="La Ragione R."/>
            <person name="Hildebrand F."/>
            <person name="Pallen M.J."/>
        </authorList>
    </citation>
    <scope>NUCLEOTIDE SEQUENCE</scope>
    <source>
        <strain evidence="1">CHK178-16964</strain>
    </source>
</reference>
<organism evidence="1 2">
    <name type="scientific">Candidatus Lachnoclostridium stercoravium</name>
    <dbReference type="NCBI Taxonomy" id="2838633"/>
    <lineage>
        <taxon>Bacteria</taxon>
        <taxon>Bacillati</taxon>
        <taxon>Bacillota</taxon>
        <taxon>Clostridia</taxon>
        <taxon>Lachnospirales</taxon>
        <taxon>Lachnospiraceae</taxon>
    </lineage>
</organism>
<dbReference type="EMBL" id="DWZA01000020">
    <property type="protein sequence ID" value="HJA70377.1"/>
    <property type="molecule type" value="Genomic_DNA"/>
</dbReference>